<dbReference type="EMBL" id="BOPD01000022">
    <property type="protein sequence ID" value="GIJ34548.1"/>
    <property type="molecule type" value="Genomic_DNA"/>
</dbReference>
<dbReference type="InterPro" id="IPR029068">
    <property type="entry name" value="Glyas_Bleomycin-R_OHBP_Dase"/>
</dbReference>
<dbReference type="Gene3D" id="3.10.180.10">
    <property type="entry name" value="2,3-Dihydroxybiphenyl 1,2-Dioxygenase, domain 1"/>
    <property type="match status" value="1"/>
</dbReference>
<reference evidence="2" key="1">
    <citation type="submission" date="2021-01" db="EMBL/GenBank/DDBJ databases">
        <title>Whole genome shotgun sequence of Verrucosispora sediminis NBRC 107745.</title>
        <authorList>
            <person name="Komaki H."/>
            <person name="Tamura T."/>
        </authorList>
    </citation>
    <scope>NUCLEOTIDE SEQUENCE</scope>
    <source>
        <strain evidence="2">NBRC 107745</strain>
    </source>
</reference>
<comment type="caution">
    <text evidence="2">The sequence shown here is derived from an EMBL/GenBank/DDBJ whole genome shotgun (WGS) entry which is preliminary data.</text>
</comment>
<sequence length="64" mass="7045">MTVPLLPCPSIDDIVAFYQVLGFHPTYQQRKPNPYVALRPLSDSAEPACRAGRRTRGPAHPGDV</sequence>
<evidence type="ECO:0000313" key="2">
    <source>
        <dbReference type="EMBL" id="GIJ34548.1"/>
    </source>
</evidence>
<protein>
    <submittedName>
        <fullName evidence="2">Uncharacterized protein</fullName>
    </submittedName>
</protein>
<gene>
    <name evidence="2" type="ORF">Vse01_36960</name>
</gene>
<accession>A0A9W5XM90</accession>
<organism evidence="2 3">
    <name type="scientific">Micromonospora sediminimaris</name>
    <dbReference type="NCBI Taxonomy" id="547162"/>
    <lineage>
        <taxon>Bacteria</taxon>
        <taxon>Bacillati</taxon>
        <taxon>Actinomycetota</taxon>
        <taxon>Actinomycetes</taxon>
        <taxon>Micromonosporales</taxon>
        <taxon>Micromonosporaceae</taxon>
        <taxon>Micromonospora</taxon>
    </lineage>
</organism>
<evidence type="ECO:0000313" key="3">
    <source>
        <dbReference type="Proteomes" id="UP000607311"/>
    </source>
</evidence>
<name>A0A9W5XM90_9ACTN</name>
<proteinExistence type="predicted"/>
<evidence type="ECO:0000256" key="1">
    <source>
        <dbReference type="SAM" id="MobiDB-lite"/>
    </source>
</evidence>
<dbReference type="Proteomes" id="UP000607311">
    <property type="component" value="Unassembled WGS sequence"/>
</dbReference>
<keyword evidence="3" id="KW-1185">Reference proteome</keyword>
<dbReference type="AlphaFoldDB" id="A0A9W5XM90"/>
<feature type="region of interest" description="Disordered" evidence="1">
    <location>
        <begin position="45"/>
        <end position="64"/>
    </location>
</feature>